<protein>
    <submittedName>
        <fullName evidence="2">Uncharacterized protein</fullName>
    </submittedName>
</protein>
<dbReference type="EMBL" id="JACJJC010000011">
    <property type="protein sequence ID" value="MBM6704425.1"/>
    <property type="molecule type" value="Genomic_DNA"/>
</dbReference>
<reference evidence="2 3" key="1">
    <citation type="journal article" date="2021" name="Sci. Rep.">
        <title>The distribution of antibiotic resistance genes in chicken gut microbiota commensals.</title>
        <authorList>
            <person name="Juricova H."/>
            <person name="Matiasovicova J."/>
            <person name="Kubasova T."/>
            <person name="Cejkova D."/>
            <person name="Rychlik I."/>
        </authorList>
    </citation>
    <scope>NUCLEOTIDE SEQUENCE [LARGE SCALE GENOMIC DNA]</scope>
    <source>
        <strain evidence="2 3">An829</strain>
    </source>
</reference>
<feature type="coiled-coil region" evidence="1">
    <location>
        <begin position="28"/>
        <end position="55"/>
    </location>
</feature>
<evidence type="ECO:0000313" key="3">
    <source>
        <dbReference type="Proteomes" id="UP000715095"/>
    </source>
</evidence>
<dbReference type="RefSeq" id="WP_205103207.1">
    <property type="nucleotide sequence ID" value="NZ_JACJJC010000011.1"/>
</dbReference>
<gene>
    <name evidence="2" type="ORF">H6A60_08025</name>
</gene>
<accession>A0ABS2DUL7</accession>
<keyword evidence="3" id="KW-1185">Reference proteome</keyword>
<keyword evidence="1" id="KW-0175">Coiled coil</keyword>
<comment type="caution">
    <text evidence="2">The sequence shown here is derived from an EMBL/GenBank/DDBJ whole genome shotgun (WGS) entry which is preliminary data.</text>
</comment>
<evidence type="ECO:0000256" key="1">
    <source>
        <dbReference type="SAM" id="Coils"/>
    </source>
</evidence>
<organism evidence="2 3">
    <name type="scientific">Sutterella massiliensis</name>
    <dbReference type="NCBI Taxonomy" id="1816689"/>
    <lineage>
        <taxon>Bacteria</taxon>
        <taxon>Pseudomonadati</taxon>
        <taxon>Pseudomonadota</taxon>
        <taxon>Betaproteobacteria</taxon>
        <taxon>Burkholderiales</taxon>
        <taxon>Sutterellaceae</taxon>
        <taxon>Sutterella</taxon>
    </lineage>
</organism>
<evidence type="ECO:0000313" key="2">
    <source>
        <dbReference type="EMBL" id="MBM6704425.1"/>
    </source>
</evidence>
<name>A0ABS2DUL7_9BURK</name>
<dbReference type="Proteomes" id="UP000715095">
    <property type="component" value="Unassembled WGS sequence"/>
</dbReference>
<proteinExistence type="predicted"/>
<sequence>MATEKRYCPACGHEQDENGICTNEKCPRRSLQVTLNENQKAAEEAKEELKVQSASILSTRKFMLNTRKMIFGNP</sequence>